<dbReference type="RefSeq" id="YP_010755357.1">
    <property type="nucleotide sequence ID" value="NC_073469.1"/>
</dbReference>
<dbReference type="Proteomes" id="UP001063033">
    <property type="component" value="Segment"/>
</dbReference>
<organism evidence="1 2">
    <name type="scientific">Arthrobacter phage Shambre1</name>
    <dbReference type="NCBI Taxonomy" id="2927284"/>
    <lineage>
        <taxon>Viruses</taxon>
        <taxon>Duplodnaviria</taxon>
        <taxon>Heunggongvirae</taxon>
        <taxon>Uroviricota</taxon>
        <taxon>Caudoviricetes</taxon>
        <taxon>Bismarckvirus</taxon>
        <taxon>Bismarckvirus shambre1</taxon>
    </lineage>
</organism>
<proteinExistence type="predicted"/>
<evidence type="ECO:0000313" key="2">
    <source>
        <dbReference type="Proteomes" id="UP001063033"/>
    </source>
</evidence>
<protein>
    <submittedName>
        <fullName evidence="1">Major tail protein</fullName>
    </submittedName>
</protein>
<dbReference type="InterPro" id="IPR058154">
    <property type="entry name" value="Bxb1_TTP-like"/>
</dbReference>
<dbReference type="GeneID" id="80020010"/>
<sequence length="189" mass="20569">MAETKNLDDIRVYGDLDSEVWLAPKGTTLPTTWGDPAAPFTPLGWLSEEGVTLALSTDVAKFKGYQGGTTLRTKVTSAEKTITMQALQDNPDVSALYWGHGEPEIIGVAGAEGHHAKIAIPKSPGTVERTGVIKFVDDEVIKYLLCENLQVTEREDIPHQNSEMSAYGFTFEIVGDMWILTNAPAYLGV</sequence>
<gene>
    <name evidence="1" type="primary">14</name>
    <name evidence="1" type="ORF">SEA_SHAMBRE1_14</name>
</gene>
<reference evidence="1" key="1">
    <citation type="submission" date="2022-08" db="EMBL/GenBank/DDBJ databases">
        <authorList>
            <person name="Dojs M.A."/>
            <person name="Fleischacker C.L."/>
            <person name="Jackson S.M."/>
            <person name="Feiring S.B."/>
            <person name="Webb R.J."/>
            <person name="Schaefbauer A.B."/>
            <person name="Vigness C.A."/>
            <person name="Boyle B.L."/>
            <person name="Frank J.R."/>
            <person name="Fleischacker T.C."/>
            <person name="Ackerman S.B."/>
            <person name="Balish M.F."/>
            <person name="Garlena R.A."/>
            <person name="Russell D.A."/>
            <person name="Jacobs-Sera D."/>
            <person name="Hatfull G.F."/>
        </authorList>
    </citation>
    <scope>NUCLEOTIDE SEQUENCE</scope>
</reference>
<evidence type="ECO:0000313" key="1">
    <source>
        <dbReference type="EMBL" id="UXE04751.1"/>
    </source>
</evidence>
<keyword evidence="2" id="KW-1185">Reference proteome</keyword>
<dbReference type="KEGG" id="vg:80020010"/>
<dbReference type="Pfam" id="PF25681">
    <property type="entry name" value="Phage_TTP_17"/>
    <property type="match status" value="1"/>
</dbReference>
<name>A0A977PT13_9CAUD</name>
<accession>A0A977PT13</accession>
<dbReference type="EMBL" id="OP297545">
    <property type="protein sequence ID" value="UXE04751.1"/>
    <property type="molecule type" value="Genomic_DNA"/>
</dbReference>